<name>U2CJD0_9BACE</name>
<dbReference type="HOGENOM" id="CLU_2858478_0_0_10"/>
<organism evidence="1 2">
    <name type="scientific">Bacteroides pyogenes F0041</name>
    <dbReference type="NCBI Taxonomy" id="1321819"/>
    <lineage>
        <taxon>Bacteria</taxon>
        <taxon>Pseudomonadati</taxon>
        <taxon>Bacteroidota</taxon>
        <taxon>Bacteroidia</taxon>
        <taxon>Bacteroidales</taxon>
        <taxon>Bacteroidaceae</taxon>
        <taxon>Bacteroides</taxon>
    </lineage>
</organism>
<dbReference type="AlphaFoldDB" id="U2CJD0"/>
<comment type="caution">
    <text evidence="1">The sequence shown here is derived from an EMBL/GenBank/DDBJ whole genome shotgun (WGS) entry which is preliminary data.</text>
</comment>
<dbReference type="Proteomes" id="UP000016496">
    <property type="component" value="Unassembled WGS sequence"/>
</dbReference>
<sequence>MSLYSTKDLISRYCSTDFLQCFASFSWVIFLYMHKGNRIHGKEQLFSVLFSENNSFGVLPSFFV</sequence>
<reference evidence="1 2" key="1">
    <citation type="submission" date="2013-08" db="EMBL/GenBank/DDBJ databases">
        <authorList>
            <person name="Weinstock G."/>
            <person name="Sodergren E."/>
            <person name="Wylie T."/>
            <person name="Fulton L."/>
            <person name="Fulton R."/>
            <person name="Fronick C."/>
            <person name="O'Laughlin M."/>
            <person name="Godfrey J."/>
            <person name="Miner T."/>
            <person name="Herter B."/>
            <person name="Appelbaum E."/>
            <person name="Cordes M."/>
            <person name="Lek S."/>
            <person name="Wollam A."/>
            <person name="Pepin K.H."/>
            <person name="Palsikar V.B."/>
            <person name="Mitreva M."/>
            <person name="Wilson R.K."/>
        </authorList>
    </citation>
    <scope>NUCLEOTIDE SEQUENCE [LARGE SCALE GENOMIC DNA]</scope>
    <source>
        <strain evidence="1 2">F0041</strain>
    </source>
</reference>
<proteinExistence type="predicted"/>
<accession>U2CJD0</accession>
<evidence type="ECO:0000313" key="1">
    <source>
        <dbReference type="EMBL" id="ERI84645.1"/>
    </source>
</evidence>
<dbReference type="EMBL" id="AWSV01000117">
    <property type="protein sequence ID" value="ERI84645.1"/>
    <property type="molecule type" value="Genomic_DNA"/>
</dbReference>
<evidence type="ECO:0000313" key="2">
    <source>
        <dbReference type="Proteomes" id="UP000016496"/>
    </source>
</evidence>
<protein>
    <submittedName>
        <fullName evidence="1">Uncharacterized protein</fullName>
    </submittedName>
</protein>
<gene>
    <name evidence="1" type="ORF">HMPREF1981_02256</name>
</gene>